<dbReference type="EMBL" id="JAUUTY010000003">
    <property type="protein sequence ID" value="KAK1662170.1"/>
    <property type="molecule type" value="Genomic_DNA"/>
</dbReference>
<feature type="region of interest" description="Disordered" evidence="5">
    <location>
        <begin position="245"/>
        <end position="361"/>
    </location>
</feature>
<feature type="compositionally biased region" description="Polar residues" evidence="5">
    <location>
        <begin position="553"/>
        <end position="562"/>
    </location>
</feature>
<keyword evidence="2 4" id="KW-0221">Differentiation</keyword>
<dbReference type="Pfam" id="PF07899">
    <property type="entry name" value="Frigida"/>
    <property type="match status" value="2"/>
</dbReference>
<dbReference type="PANTHER" id="PTHR31791">
    <property type="entry name" value="FRIGIDA-LIKE PROTEIN 3-RELATED"/>
    <property type="match status" value="1"/>
</dbReference>
<evidence type="ECO:0000256" key="1">
    <source>
        <dbReference type="ARBA" id="ARBA00008956"/>
    </source>
</evidence>
<evidence type="ECO:0000256" key="5">
    <source>
        <dbReference type="SAM" id="MobiDB-lite"/>
    </source>
</evidence>
<dbReference type="AlphaFoldDB" id="A0AAD8WJH0"/>
<feature type="region of interest" description="Disordered" evidence="5">
    <location>
        <begin position="523"/>
        <end position="562"/>
    </location>
</feature>
<evidence type="ECO:0000256" key="3">
    <source>
        <dbReference type="ARBA" id="ARBA00023089"/>
    </source>
</evidence>
<protein>
    <recommendedName>
        <fullName evidence="4">FRIGIDA-like protein</fullName>
    </recommendedName>
</protein>
<comment type="caution">
    <text evidence="6">The sequence shown here is derived from an EMBL/GenBank/DDBJ whole genome shotgun (WGS) entry which is preliminary data.</text>
</comment>
<dbReference type="GO" id="GO:0009908">
    <property type="term" value="P:flower development"/>
    <property type="evidence" value="ECO:0007669"/>
    <property type="project" value="UniProtKB-KW"/>
</dbReference>
<keyword evidence="4" id="KW-0217">Developmental protein</keyword>
<organism evidence="6 7">
    <name type="scientific">Lolium multiflorum</name>
    <name type="common">Italian ryegrass</name>
    <name type="synonym">Lolium perenne subsp. multiflorum</name>
    <dbReference type="NCBI Taxonomy" id="4521"/>
    <lineage>
        <taxon>Eukaryota</taxon>
        <taxon>Viridiplantae</taxon>
        <taxon>Streptophyta</taxon>
        <taxon>Embryophyta</taxon>
        <taxon>Tracheophyta</taxon>
        <taxon>Spermatophyta</taxon>
        <taxon>Magnoliopsida</taxon>
        <taxon>Liliopsida</taxon>
        <taxon>Poales</taxon>
        <taxon>Poaceae</taxon>
        <taxon>BOP clade</taxon>
        <taxon>Pooideae</taxon>
        <taxon>Poodae</taxon>
        <taxon>Poeae</taxon>
        <taxon>Poeae Chloroplast Group 2 (Poeae type)</taxon>
        <taxon>Loliodinae</taxon>
        <taxon>Loliinae</taxon>
        <taxon>Lolium</taxon>
    </lineage>
</organism>
<gene>
    <name evidence="6" type="ORF">QYE76_050329</name>
</gene>
<feature type="compositionally biased region" description="Basic and acidic residues" evidence="5">
    <location>
        <begin position="322"/>
        <end position="361"/>
    </location>
</feature>
<feature type="compositionally biased region" description="Acidic residues" evidence="5">
    <location>
        <begin position="253"/>
        <end position="321"/>
    </location>
</feature>
<keyword evidence="3 4" id="KW-0287">Flowering</keyword>
<evidence type="ECO:0000256" key="2">
    <source>
        <dbReference type="ARBA" id="ARBA00022782"/>
    </source>
</evidence>
<dbReference type="PANTHER" id="PTHR31791:SF10">
    <property type="entry name" value="FRIGIDA-LIKE PROTEIN"/>
    <property type="match status" value="1"/>
</dbReference>
<dbReference type="InterPro" id="IPR012474">
    <property type="entry name" value="Frigida"/>
</dbReference>
<accession>A0AAD8WJH0</accession>
<evidence type="ECO:0000313" key="7">
    <source>
        <dbReference type="Proteomes" id="UP001231189"/>
    </source>
</evidence>
<proteinExistence type="inferred from homology"/>
<comment type="similarity">
    <text evidence="1 4">Belongs to the Frigida family.</text>
</comment>
<name>A0AAD8WJH0_LOLMU</name>
<sequence>MATTDDSTAAGEVDRLLAHLDSEQKLLAACRDTWARSLAHFASLDKDVAARSASVDEAAAAAAASTSESLAALDAREAAIPARLAEASDALSAAVAEAESAAPPPADIRGAIRWICRRMDGAALWRFMASRRKELAAVRKEVAPAVAASVDPPRLVLDVLSDFLAAGEGAGEDQCWVLGMLLRSLFGPDGRKPPEIGDTLVERAAVVAKDWTERFGIKMDTPAPSSQEVEMAEAAVVDDVATAEKKVEPVDVKEEDEQEEVEEEEEEVEEEEEEEEEVEEVEEEEEEEDPEEVVAASGDEEEENPEEVDNDEAQEDPDEAEEKGKEVKVEVADEEKKKEQAEKSKVEDVKKAAGGVKEEEKSALGQAEAHIFLQMVAAFALKDKFNQEFLRSLFLANRRRKELAKFACILGFEESVADVVQELITSGNVIEAIYIAHEAGLFERFPPAPLLSSYIKDSTEKAQAVLSSGKRSGSAVDESKSLELTACKSVIRCVEACQLVSVFNIDSIKRKVARIEKEKADRKKLGSANRFQNKRARGAAGPQSFPAAKSARGSGSSYRPSFQNPVSRSFGYAARSAGYASPAAAQAHYAPGSVAARRGGVLYGGPGAAFGSVAHNYGAGAAQQPYHR</sequence>
<dbReference type="Proteomes" id="UP001231189">
    <property type="component" value="Unassembled WGS sequence"/>
</dbReference>
<keyword evidence="7" id="KW-1185">Reference proteome</keyword>
<dbReference type="GO" id="GO:0030154">
    <property type="term" value="P:cell differentiation"/>
    <property type="evidence" value="ECO:0007669"/>
    <property type="project" value="UniProtKB-KW"/>
</dbReference>
<evidence type="ECO:0000313" key="6">
    <source>
        <dbReference type="EMBL" id="KAK1662170.1"/>
    </source>
</evidence>
<evidence type="ECO:0000256" key="4">
    <source>
        <dbReference type="RuleBase" id="RU364012"/>
    </source>
</evidence>
<reference evidence="6" key="1">
    <citation type="submission" date="2023-07" db="EMBL/GenBank/DDBJ databases">
        <title>A chromosome-level genome assembly of Lolium multiflorum.</title>
        <authorList>
            <person name="Chen Y."/>
            <person name="Copetti D."/>
            <person name="Kolliker R."/>
            <person name="Studer B."/>
        </authorList>
    </citation>
    <scope>NUCLEOTIDE SEQUENCE</scope>
    <source>
        <strain evidence="6">02402/16</strain>
        <tissue evidence="6">Leaf</tissue>
    </source>
</reference>